<evidence type="ECO:0000256" key="1">
    <source>
        <dbReference type="ARBA" id="ARBA00011903"/>
    </source>
</evidence>
<gene>
    <name evidence="15" type="ORF">HERILL_LOCUS977</name>
</gene>
<dbReference type="InterPro" id="IPR017441">
    <property type="entry name" value="Protein_kinase_ATP_BS"/>
</dbReference>
<feature type="compositionally biased region" description="Low complexity" evidence="11">
    <location>
        <begin position="100"/>
        <end position="111"/>
    </location>
</feature>
<dbReference type="PROSITE" id="PS50002">
    <property type="entry name" value="SH3"/>
    <property type="match status" value="1"/>
</dbReference>
<dbReference type="InterPro" id="IPR000719">
    <property type="entry name" value="Prot_kinase_dom"/>
</dbReference>
<dbReference type="EC" id="2.7.10.2" evidence="1"/>
<evidence type="ECO:0000256" key="2">
    <source>
        <dbReference type="ARBA" id="ARBA00022443"/>
    </source>
</evidence>
<evidence type="ECO:0000256" key="4">
    <source>
        <dbReference type="ARBA" id="ARBA00022741"/>
    </source>
</evidence>
<dbReference type="CDD" id="cd05040">
    <property type="entry name" value="PTKc_Ack_like"/>
    <property type="match status" value="1"/>
</dbReference>
<reference evidence="15 16" key="1">
    <citation type="submission" date="2020-11" db="EMBL/GenBank/DDBJ databases">
        <authorList>
            <person name="Wallbank WR R."/>
            <person name="Pardo Diaz C."/>
            <person name="Kozak K."/>
            <person name="Martin S."/>
            <person name="Jiggins C."/>
            <person name="Moest M."/>
            <person name="Warren A I."/>
            <person name="Generalovic N T."/>
            <person name="Byers J.R.P. K."/>
            <person name="Montejo-Kovacevich G."/>
            <person name="Yen C E."/>
        </authorList>
    </citation>
    <scope>NUCLEOTIDE SEQUENCE [LARGE SCALE GENOMIC DNA]</scope>
</reference>
<dbReference type="InterPro" id="IPR000095">
    <property type="entry name" value="CRIB_dom"/>
</dbReference>
<dbReference type="Proteomes" id="UP000594454">
    <property type="component" value="Chromosome 1"/>
</dbReference>
<protein>
    <recommendedName>
        <fullName evidence="1">non-specific protein-tyrosine kinase</fullName>
        <ecNumber evidence="1">2.7.10.2</ecNumber>
    </recommendedName>
</protein>
<evidence type="ECO:0000259" key="14">
    <source>
        <dbReference type="PROSITE" id="PS50108"/>
    </source>
</evidence>
<dbReference type="AlphaFoldDB" id="A0A7R8UBC9"/>
<keyword evidence="16" id="KW-1185">Reference proteome</keyword>
<dbReference type="EMBL" id="LR899009">
    <property type="protein sequence ID" value="CAD7077648.1"/>
    <property type="molecule type" value="Genomic_DNA"/>
</dbReference>
<keyword evidence="2 9" id="KW-0728">SH3 domain</keyword>
<dbReference type="PROSITE" id="PS00107">
    <property type="entry name" value="PROTEIN_KINASE_ATP"/>
    <property type="match status" value="1"/>
</dbReference>
<evidence type="ECO:0000256" key="7">
    <source>
        <dbReference type="ARBA" id="ARBA00023137"/>
    </source>
</evidence>
<dbReference type="InterPro" id="IPR049587">
    <property type="entry name" value="TNK-like_SAM"/>
</dbReference>
<feature type="region of interest" description="Disordered" evidence="11">
    <location>
        <begin position="691"/>
        <end position="744"/>
    </location>
</feature>
<feature type="region of interest" description="Disordered" evidence="11">
    <location>
        <begin position="800"/>
        <end position="825"/>
    </location>
</feature>
<evidence type="ECO:0000256" key="8">
    <source>
        <dbReference type="ARBA" id="ARBA00047899"/>
    </source>
</evidence>
<feature type="region of interest" description="Disordered" evidence="11">
    <location>
        <begin position="525"/>
        <end position="568"/>
    </location>
</feature>
<evidence type="ECO:0000313" key="15">
    <source>
        <dbReference type="EMBL" id="CAD7077648.1"/>
    </source>
</evidence>
<dbReference type="GO" id="GO:0004715">
    <property type="term" value="F:non-membrane spanning protein tyrosine kinase activity"/>
    <property type="evidence" value="ECO:0007669"/>
    <property type="project" value="UniProtKB-EC"/>
</dbReference>
<dbReference type="InterPro" id="IPR055175">
    <property type="entry name" value="ACK/TNK-like_SAM"/>
</dbReference>
<evidence type="ECO:0000256" key="6">
    <source>
        <dbReference type="ARBA" id="ARBA00022840"/>
    </source>
</evidence>
<evidence type="ECO:0000256" key="5">
    <source>
        <dbReference type="ARBA" id="ARBA00022777"/>
    </source>
</evidence>
<dbReference type="InterPro" id="IPR036028">
    <property type="entry name" value="SH3-like_dom_sf"/>
</dbReference>
<evidence type="ECO:0000256" key="3">
    <source>
        <dbReference type="ARBA" id="ARBA00022679"/>
    </source>
</evidence>
<accession>A0A7R8UBC9</accession>
<dbReference type="Pfam" id="PF22931">
    <property type="entry name" value="SAM_TNK"/>
    <property type="match status" value="1"/>
</dbReference>
<dbReference type="PROSITE" id="PS50011">
    <property type="entry name" value="PROTEIN_KINASE_DOM"/>
    <property type="match status" value="1"/>
</dbReference>
<name>A0A7R8UBC9_HERIL</name>
<evidence type="ECO:0000259" key="13">
    <source>
        <dbReference type="PROSITE" id="PS50011"/>
    </source>
</evidence>
<dbReference type="SUPFAM" id="SSF50044">
    <property type="entry name" value="SH3-domain"/>
    <property type="match status" value="1"/>
</dbReference>
<dbReference type="PROSITE" id="PS50108">
    <property type="entry name" value="CRIB"/>
    <property type="match status" value="1"/>
</dbReference>
<feature type="domain" description="CRIB" evidence="14">
    <location>
        <begin position="476"/>
        <end position="490"/>
    </location>
</feature>
<dbReference type="FunCoup" id="A0A7R8UBC9">
    <property type="interactions" value="3"/>
</dbReference>
<dbReference type="Gene3D" id="1.10.510.10">
    <property type="entry name" value="Transferase(Phosphotransferase) domain 1"/>
    <property type="match status" value="1"/>
</dbReference>
<feature type="domain" description="SH3" evidence="12">
    <location>
        <begin position="387"/>
        <end position="448"/>
    </location>
</feature>
<dbReference type="InParanoid" id="A0A7R8UBC9"/>
<dbReference type="Gene3D" id="3.30.200.20">
    <property type="entry name" value="Phosphorylase Kinase, domain 1"/>
    <property type="match status" value="1"/>
</dbReference>
<dbReference type="CDD" id="cd09539">
    <property type="entry name" value="SAM_TNK-like"/>
    <property type="match status" value="1"/>
</dbReference>
<dbReference type="InterPro" id="IPR020635">
    <property type="entry name" value="Tyr_kinase_cat_dom"/>
</dbReference>
<dbReference type="GO" id="GO:0002009">
    <property type="term" value="P:morphogenesis of an epithelium"/>
    <property type="evidence" value="ECO:0007669"/>
    <property type="project" value="UniProtKB-ARBA"/>
</dbReference>
<feature type="binding site" evidence="10">
    <location>
        <position position="152"/>
    </location>
    <ligand>
        <name>ATP</name>
        <dbReference type="ChEBI" id="CHEBI:30616"/>
    </ligand>
</feature>
<dbReference type="InterPro" id="IPR001452">
    <property type="entry name" value="SH3_domain"/>
</dbReference>
<evidence type="ECO:0000256" key="10">
    <source>
        <dbReference type="PROSITE-ProRule" id="PRU10141"/>
    </source>
</evidence>
<evidence type="ECO:0000313" key="16">
    <source>
        <dbReference type="Proteomes" id="UP000594454"/>
    </source>
</evidence>
<feature type="compositionally biased region" description="Polar residues" evidence="11">
    <location>
        <begin position="552"/>
        <end position="568"/>
    </location>
</feature>
<dbReference type="SUPFAM" id="SSF56112">
    <property type="entry name" value="Protein kinase-like (PK-like)"/>
    <property type="match status" value="1"/>
</dbReference>
<evidence type="ECO:0000259" key="12">
    <source>
        <dbReference type="PROSITE" id="PS50002"/>
    </source>
</evidence>
<dbReference type="InterPro" id="IPR008266">
    <property type="entry name" value="Tyr_kinase_AS"/>
</dbReference>
<keyword evidence="7" id="KW-0829">Tyrosine-protein kinase</keyword>
<keyword evidence="4 10" id="KW-0547">Nucleotide-binding</keyword>
<dbReference type="InterPro" id="IPR001245">
    <property type="entry name" value="Ser-Thr/Tyr_kinase_cat_dom"/>
</dbReference>
<feature type="compositionally biased region" description="Polar residues" evidence="11">
    <location>
        <begin position="805"/>
        <end position="820"/>
    </location>
</feature>
<comment type="catalytic activity">
    <reaction evidence="8">
        <text>L-threonyl-[protein] + ATP = O-phospho-L-threonyl-[protein] + ADP + H(+)</text>
        <dbReference type="Rhea" id="RHEA:46608"/>
        <dbReference type="Rhea" id="RHEA-COMP:11060"/>
        <dbReference type="Rhea" id="RHEA-COMP:11605"/>
        <dbReference type="ChEBI" id="CHEBI:15378"/>
        <dbReference type="ChEBI" id="CHEBI:30013"/>
        <dbReference type="ChEBI" id="CHEBI:30616"/>
        <dbReference type="ChEBI" id="CHEBI:61977"/>
        <dbReference type="ChEBI" id="CHEBI:456216"/>
        <dbReference type="EC" id="2.7.11.1"/>
    </reaction>
</comment>
<dbReference type="Pfam" id="PF07714">
    <property type="entry name" value="PK_Tyr_Ser-Thr"/>
    <property type="match status" value="1"/>
</dbReference>
<keyword evidence="6 10" id="KW-0067">ATP-binding</keyword>
<keyword evidence="5" id="KW-0418">Kinase</keyword>
<dbReference type="FunFam" id="2.30.30.40:FF:000249">
    <property type="entry name" value="Activated Cdc42 kinase-like"/>
    <property type="match status" value="1"/>
</dbReference>
<dbReference type="PROSITE" id="PS00109">
    <property type="entry name" value="PROTEIN_KINASE_TYR"/>
    <property type="match status" value="1"/>
</dbReference>
<dbReference type="GO" id="GO:0009792">
    <property type="term" value="P:embryo development ending in birth or egg hatching"/>
    <property type="evidence" value="ECO:0007669"/>
    <property type="project" value="UniProtKB-ARBA"/>
</dbReference>
<organism evidence="15 16">
    <name type="scientific">Hermetia illucens</name>
    <name type="common">Black soldier fly</name>
    <dbReference type="NCBI Taxonomy" id="343691"/>
    <lineage>
        <taxon>Eukaryota</taxon>
        <taxon>Metazoa</taxon>
        <taxon>Ecdysozoa</taxon>
        <taxon>Arthropoda</taxon>
        <taxon>Hexapoda</taxon>
        <taxon>Insecta</taxon>
        <taxon>Pterygota</taxon>
        <taxon>Neoptera</taxon>
        <taxon>Endopterygota</taxon>
        <taxon>Diptera</taxon>
        <taxon>Brachycera</taxon>
        <taxon>Stratiomyomorpha</taxon>
        <taxon>Stratiomyidae</taxon>
        <taxon>Hermetiinae</taxon>
        <taxon>Hermetia</taxon>
    </lineage>
</organism>
<evidence type="ECO:0000256" key="9">
    <source>
        <dbReference type="PROSITE-ProRule" id="PRU00192"/>
    </source>
</evidence>
<feature type="region of interest" description="Disordered" evidence="11">
    <location>
        <begin position="83"/>
        <end position="111"/>
    </location>
</feature>
<dbReference type="InterPro" id="IPR050198">
    <property type="entry name" value="Non-receptor_tyrosine_kinases"/>
</dbReference>
<dbReference type="GO" id="GO:0004674">
    <property type="term" value="F:protein serine/threonine kinase activity"/>
    <property type="evidence" value="ECO:0007669"/>
    <property type="project" value="UniProtKB-EC"/>
</dbReference>
<dbReference type="OrthoDB" id="4062651at2759"/>
<dbReference type="PANTHER" id="PTHR24418">
    <property type="entry name" value="TYROSINE-PROTEIN KINASE"/>
    <property type="match status" value="1"/>
</dbReference>
<sequence length="850" mass="95424">MMGETKQIDLYEFLVESELQHYYNSIKTELKITNVVHLKYASDEDLKLIGLSRPEIRRMRKFYDRYYPHGYLSKFKRLLQNPRRDEGSLPNQMASASELVKPSNSPSKVPSNKHIIPAESICINKQLGTGEFGIVQQGVWTNGTERIQVAIKCLSRERMQSNPMEFLKEAGIMHSIDHENIVRLYGVVLGTDSLMLVTELAHLRSLLECLKDSGLRVNFLTVPTLCEFAMQICNGMMYLENKRLIHRDLAARNILVFSKNKVKISDFGLSRALGVGKDYYKTNFNVNLKLPIAWCAPECINYLRFTNASDVWAYGVCLWEMFSYGFQPWAALTGIQILEAIDEPNYQRLEQPECCPREYYSLMLKCWAHDPAKRPKFSDIYAILPDMKPEQLKTIVSNCEPKKDHLMYRQGEIVTVLDKCTNSQYWKGILNSGKTGLFNPANTVAYVEGLPTSNNRDSFCRTSDRQSKRKLRTEMISMPQNDFKHTGHVGLDGAYFGDVAFIASSQNYNQLPRQIVTPYKPSEDIEQTPLLLPPTPTSPDSLQTASGYFPEATSSTNPSFVNSNENTPKHQSNAFGTSFDFPPKAVFSSSNPFASSANAADTSSTLALQNNNYGLEANAFTNANLEDDSLHDPTLSVTAQSKNVKWMESDSDAQHEYHEISDDEITIGTGPSLLDEINSMFGSMSTTTATTVSGNVDTGPKSPDFEHTNKKNEITELASKLIRKNSGGDTNGNKSKKKSTGTVKPISVKDEKILNQAIEIATEISTRSMNDLVSQDSPSTQSPRRKFSFRFPNLTHHSLDKDNTGLASGSHYNGNSGTMTHNKDRKNFSDELKNIPDLQFSEYLNDAVDL</sequence>
<proteinExistence type="predicted"/>
<dbReference type="SMART" id="SM00219">
    <property type="entry name" value="TyrKc"/>
    <property type="match status" value="1"/>
</dbReference>
<dbReference type="InterPro" id="IPR011009">
    <property type="entry name" value="Kinase-like_dom_sf"/>
</dbReference>
<dbReference type="GO" id="GO:0005524">
    <property type="term" value="F:ATP binding"/>
    <property type="evidence" value="ECO:0007669"/>
    <property type="project" value="UniProtKB-UniRule"/>
</dbReference>
<feature type="compositionally biased region" description="Basic and acidic residues" evidence="11">
    <location>
        <begin position="703"/>
        <end position="714"/>
    </location>
</feature>
<dbReference type="SMART" id="SM00285">
    <property type="entry name" value="PBD"/>
    <property type="match status" value="1"/>
</dbReference>
<dbReference type="FunFam" id="1.10.510.10:FF:000521">
    <property type="entry name" value="Tyrosine-protein kinase pr2"/>
    <property type="match status" value="1"/>
</dbReference>
<evidence type="ECO:0000256" key="11">
    <source>
        <dbReference type="SAM" id="MobiDB-lite"/>
    </source>
</evidence>
<keyword evidence="3" id="KW-0808">Transferase</keyword>
<feature type="domain" description="Protein kinase" evidence="13">
    <location>
        <begin position="121"/>
        <end position="387"/>
    </location>
</feature>